<protein>
    <recommendedName>
        <fullName evidence="4">PX domain-containing protein</fullName>
    </recommendedName>
</protein>
<comment type="caution">
    <text evidence="2">The sequence shown here is derived from an EMBL/GenBank/DDBJ whole genome shotgun (WGS) entry which is preliminary data.</text>
</comment>
<reference evidence="2" key="1">
    <citation type="submission" date="2023-07" db="EMBL/GenBank/DDBJ databases">
        <authorList>
            <consortium name="AG Swart"/>
            <person name="Singh M."/>
            <person name="Singh A."/>
            <person name="Seah K."/>
            <person name="Emmerich C."/>
        </authorList>
    </citation>
    <scope>NUCLEOTIDE SEQUENCE</scope>
    <source>
        <strain evidence="2">DP1</strain>
    </source>
</reference>
<dbReference type="InterPro" id="IPR036871">
    <property type="entry name" value="PX_dom_sf"/>
</dbReference>
<accession>A0AAD1XYX4</accession>
<organism evidence="2 3">
    <name type="scientific">Euplotes crassus</name>
    <dbReference type="NCBI Taxonomy" id="5936"/>
    <lineage>
        <taxon>Eukaryota</taxon>
        <taxon>Sar</taxon>
        <taxon>Alveolata</taxon>
        <taxon>Ciliophora</taxon>
        <taxon>Intramacronucleata</taxon>
        <taxon>Spirotrichea</taxon>
        <taxon>Hypotrichia</taxon>
        <taxon>Euplotida</taxon>
        <taxon>Euplotidae</taxon>
        <taxon>Moneuplotes</taxon>
    </lineage>
</organism>
<evidence type="ECO:0000313" key="3">
    <source>
        <dbReference type="Proteomes" id="UP001295684"/>
    </source>
</evidence>
<keyword evidence="3" id="KW-1185">Reference proteome</keyword>
<evidence type="ECO:0000256" key="1">
    <source>
        <dbReference type="SAM" id="Phobius"/>
    </source>
</evidence>
<sequence>MERSEQFEVIKSFRDKNYVPPKEEFLNLQAKDIEFTLIKDEKMNDITYYWFQIRIVPFDEYYKISKRHSEFESLHEALCMIFAQLVFVNPPSKLRLLHKIKRRKAFYIDLLSQIKNYMVTYPDYRVLFLKKIYQFFIVDSKLMEEKEIKRDIDVQNDTTLQRERAATIESVEEFTEDLGATVYSKSKDDTYDRSVVYNTLASEGYKDFIEGTVPEYVDKDQSKRRHSECASTSVLAAGPKVRPVQFNKLIGTLGYVYCKESRGKRWLKYYGRITESNLSLCDTLISQSFKISLCLYQADFEEDEEEVRLPGTKYIQKHKVLRISHQYEYEFISLIFQEDASFSNIMGFLREKAQEVNRVTMMNINCTNRYPFGKLFIEVKGIEDLYTQRDLEVEIEFNPYILKTKTYDCLRNTPVKFNQKFYVPIHNRFNILKIKLIRLSKEGIFSANKKPAQVTSYEYAIPFLRDDGGEKVLKIPIHTSELLKKSVLNKKDIQDAEKTYYLQISLKDFSDIRTRIYTYPNRNILEENQKKQYYRIKDIKQVAFRLRLLIMFINRLKMINHYVFYFQYPNLSYFICGFLILFTFFFEISNAPFYALFGAIMFLLLTRYYQGLSLIFNAVFFENIHPLIEKSNQQDIETLNRIRKENQSLESTVKNRKSIKSFCEESHFAKFEILTKVKYQEKKNLVELETEELMYKDGLDEPEEEEEEGEDPHHKDLNMKEKLANYFLAKNKRNGISQGWEVLSNILFLIDQILTVFEKFKNLIFWKSPTATMYILFLLMLAYLGLAFLPIRYLLIGFYIFKFKKGFTYYERIYKHNIECGKLEICRFLGDKNFDFCNEWPKIKNLEKKLNVHLQKNLLIFLPNDWLKYYSRPIHLLEKIGNIKTPLMLSDTDENEAIKRTNPLIYKKKKNAIEKLYDYLMNNCPSDFYLLKHSENLLSKNYI</sequence>
<keyword evidence="1" id="KW-1133">Transmembrane helix</keyword>
<keyword evidence="1" id="KW-0472">Membrane</keyword>
<dbReference type="AlphaFoldDB" id="A0AAD1XYX4"/>
<name>A0AAD1XYX4_EUPCR</name>
<dbReference type="SUPFAM" id="SSF64268">
    <property type="entry name" value="PX domain"/>
    <property type="match status" value="1"/>
</dbReference>
<feature type="transmembrane region" description="Helical" evidence="1">
    <location>
        <begin position="591"/>
        <end position="609"/>
    </location>
</feature>
<evidence type="ECO:0008006" key="4">
    <source>
        <dbReference type="Google" id="ProtNLM"/>
    </source>
</evidence>
<dbReference type="Proteomes" id="UP001295684">
    <property type="component" value="Unassembled WGS sequence"/>
</dbReference>
<feature type="transmembrane region" description="Helical" evidence="1">
    <location>
        <begin position="562"/>
        <end position="585"/>
    </location>
</feature>
<gene>
    <name evidence="2" type="ORF">ECRASSUSDP1_LOCUS22824</name>
</gene>
<feature type="transmembrane region" description="Helical" evidence="1">
    <location>
        <begin position="772"/>
        <end position="795"/>
    </location>
</feature>
<evidence type="ECO:0000313" key="2">
    <source>
        <dbReference type="EMBL" id="CAI2381369.1"/>
    </source>
</evidence>
<dbReference type="GO" id="GO:0035091">
    <property type="term" value="F:phosphatidylinositol binding"/>
    <property type="evidence" value="ECO:0007669"/>
    <property type="project" value="InterPro"/>
</dbReference>
<keyword evidence="1" id="KW-0812">Transmembrane</keyword>
<dbReference type="EMBL" id="CAMPGE010023429">
    <property type="protein sequence ID" value="CAI2381369.1"/>
    <property type="molecule type" value="Genomic_DNA"/>
</dbReference>
<proteinExistence type="predicted"/>